<sequence length="72" mass="7584">MNGKQCRMARAGLGLSPQDLADRAGVHYITLRRLEAGEGVSEDTRGKIEKALADAGATFSKRGGRIGATVPE</sequence>
<evidence type="ECO:0000313" key="2">
    <source>
        <dbReference type="EMBL" id="RIV83375.1"/>
    </source>
</evidence>
<dbReference type="InterPro" id="IPR010982">
    <property type="entry name" value="Lambda_DNA-bd_dom_sf"/>
</dbReference>
<dbReference type="SUPFAM" id="SSF47413">
    <property type="entry name" value="lambda repressor-like DNA-binding domains"/>
    <property type="match status" value="1"/>
</dbReference>
<dbReference type="InterPro" id="IPR001387">
    <property type="entry name" value="Cro/C1-type_HTH"/>
</dbReference>
<dbReference type="EMBL" id="QXFL01000010">
    <property type="protein sequence ID" value="RIV83375.1"/>
    <property type="molecule type" value="Genomic_DNA"/>
</dbReference>
<keyword evidence="3" id="KW-1185">Reference proteome</keyword>
<evidence type="ECO:0000259" key="1">
    <source>
        <dbReference type="Pfam" id="PF01381"/>
    </source>
</evidence>
<dbReference type="Pfam" id="PF01381">
    <property type="entry name" value="HTH_3"/>
    <property type="match status" value="1"/>
</dbReference>
<dbReference type="Gene3D" id="1.10.260.40">
    <property type="entry name" value="lambda repressor-like DNA-binding domains"/>
    <property type="match status" value="1"/>
</dbReference>
<dbReference type="Proteomes" id="UP000286576">
    <property type="component" value="Unassembled WGS sequence"/>
</dbReference>
<evidence type="ECO:0000313" key="3">
    <source>
        <dbReference type="Proteomes" id="UP000286576"/>
    </source>
</evidence>
<organism evidence="2 3">
    <name type="scientific">Aurantiacibacter zhengii</name>
    <dbReference type="NCBI Taxonomy" id="2307003"/>
    <lineage>
        <taxon>Bacteria</taxon>
        <taxon>Pseudomonadati</taxon>
        <taxon>Pseudomonadota</taxon>
        <taxon>Alphaproteobacteria</taxon>
        <taxon>Sphingomonadales</taxon>
        <taxon>Erythrobacteraceae</taxon>
        <taxon>Aurantiacibacter</taxon>
    </lineage>
</organism>
<dbReference type="AlphaFoldDB" id="A0A418NNE7"/>
<comment type="caution">
    <text evidence="2">The sequence shown here is derived from an EMBL/GenBank/DDBJ whole genome shotgun (WGS) entry which is preliminary data.</text>
</comment>
<proteinExistence type="predicted"/>
<dbReference type="CDD" id="cd00093">
    <property type="entry name" value="HTH_XRE"/>
    <property type="match status" value="1"/>
</dbReference>
<name>A0A418NNE7_9SPHN</name>
<gene>
    <name evidence="2" type="ORF">D2V07_16635</name>
</gene>
<reference evidence="2 3" key="1">
    <citation type="submission" date="2018-08" db="EMBL/GenBank/DDBJ databases">
        <title>Erythrobacter zhengii sp.nov., a bacterium isolated from deep-sea sediment.</title>
        <authorList>
            <person name="Fang C."/>
            <person name="Wu Y.-H."/>
            <person name="Sun C."/>
            <person name="Wang H."/>
            <person name="Cheng H."/>
            <person name="Meng F.-X."/>
            <person name="Wang C.-S."/>
            <person name="Xu X.-W."/>
        </authorList>
    </citation>
    <scope>NUCLEOTIDE SEQUENCE [LARGE SCALE GENOMIC DNA]</scope>
    <source>
        <strain evidence="2 3">V18</strain>
    </source>
</reference>
<dbReference type="GO" id="GO:0003677">
    <property type="term" value="F:DNA binding"/>
    <property type="evidence" value="ECO:0007669"/>
    <property type="project" value="InterPro"/>
</dbReference>
<accession>A0A418NNE7</accession>
<protein>
    <submittedName>
        <fullName evidence="2">XRE family transcriptional regulator</fullName>
    </submittedName>
</protein>
<feature type="domain" description="HTH cro/C1-type" evidence="1">
    <location>
        <begin position="7"/>
        <end position="52"/>
    </location>
</feature>